<reference evidence="1 2" key="1">
    <citation type="submission" date="2019-01" db="EMBL/GenBank/DDBJ databases">
        <title>Complete genome sequence of Cohnella hallensis HS21 isolated from Korean fir (Abies koreana) rhizospheric soil.</title>
        <authorList>
            <person name="Jiang L."/>
            <person name="Kang S.W."/>
            <person name="Kim S."/>
            <person name="Jung J."/>
            <person name="Kim C.Y."/>
            <person name="Kim D.H."/>
            <person name="Kim S.W."/>
            <person name="Lee J."/>
        </authorList>
    </citation>
    <scope>NUCLEOTIDE SEQUENCE [LARGE SCALE GENOMIC DNA]</scope>
    <source>
        <strain evidence="1 2">HS21</strain>
    </source>
</reference>
<dbReference type="AlphaFoldDB" id="A0A3T1DF74"/>
<protein>
    <submittedName>
        <fullName evidence="1">Uncharacterized protein</fullName>
    </submittedName>
</protein>
<dbReference type="Proteomes" id="UP000289856">
    <property type="component" value="Chromosome"/>
</dbReference>
<dbReference type="OrthoDB" id="2607171at2"/>
<accession>A0A3T1DF74</accession>
<organism evidence="1 2">
    <name type="scientific">Cohnella abietis</name>
    <dbReference type="NCBI Taxonomy" id="2507935"/>
    <lineage>
        <taxon>Bacteria</taxon>
        <taxon>Bacillati</taxon>
        <taxon>Bacillota</taxon>
        <taxon>Bacilli</taxon>
        <taxon>Bacillales</taxon>
        <taxon>Paenibacillaceae</taxon>
        <taxon>Cohnella</taxon>
    </lineage>
</organism>
<dbReference type="EMBL" id="AP019400">
    <property type="protein sequence ID" value="BBI36743.1"/>
    <property type="molecule type" value="Genomic_DNA"/>
</dbReference>
<gene>
    <name evidence="1" type="ORF">KCTCHS21_61420</name>
</gene>
<evidence type="ECO:0000313" key="1">
    <source>
        <dbReference type="EMBL" id="BBI36743.1"/>
    </source>
</evidence>
<dbReference type="RefSeq" id="WP_145989005.1">
    <property type="nucleotide sequence ID" value="NZ_AP019400.1"/>
</dbReference>
<keyword evidence="2" id="KW-1185">Reference proteome</keyword>
<name>A0A3T1DF74_9BACL</name>
<evidence type="ECO:0000313" key="2">
    <source>
        <dbReference type="Proteomes" id="UP000289856"/>
    </source>
</evidence>
<dbReference type="KEGG" id="cohn:KCTCHS21_61420"/>
<sequence length="256" mass="29926">MIKVNRDKNIGKVLLIVEGLSTEFYLLHRIFTRIFNYQFEKLDRMLKYGKFNEQEGIQSSVFVINTKESAISFIKDTDEFLESMFEKLIEEYQFPVDRAAIFYIFDRDVNSNTDTVLIRDLLRSLSSSRENNGFNRQGLLLLSYPSVESFVASNFIENTFNLSFGTGDELKRYLNDQKINQCKITEESIKSAVIEMDYALKQVGVTEYNLDHFSDTNLFIFNTQEEKYILYQNYRLLSLLCVILLDLGLIEVIDSE</sequence>
<proteinExistence type="predicted"/>